<sequence length="464" mass="52310">VSISLSSNSVKLLRNKKSYIKNVTKKLHSMMYGNVNPISFIVILLGSLSSISVLASANLSSDTISKVVEPIFEPNKALAIQRVEQYDAEIEKLEENSVDGAFKTDIELLENEKKRYQEVNGLPMLSILGGPAYTPEQGLLVAIGGLYSFKTDRTQQQLQRSSVSAFFVSNYVNDDIAYGLQAKHDLYWNNNDLSSSGEFSIGIGQSKHYWGTGYTAAQNTEMGDDTLYSADSMEYTGDLFKRVHDEWYVGALLNARYFDVIDAPLTGEYDEEYQKHKDADFIFGIGIAVKYDTRDVAVNARSGSLFNTELYSYSESIGSDLSYQKLKVDYRTYYDFDEGNVIAFLANYQQAYGDVPYFDMPEIGGPFSMRGLYQGRYRDKLAIEATTEYRYTFRNSSNLLSPHGMTVWAGIGSVAQDFNQLTDAPVYSYGVGYRYELQPRMNLRLDLGMSQHGMGFYFNFTEAF</sequence>
<keyword evidence="2" id="KW-0472">Membrane</keyword>
<evidence type="ECO:0000259" key="3">
    <source>
        <dbReference type="Pfam" id="PF01103"/>
    </source>
</evidence>
<proteinExistence type="predicted"/>
<dbReference type="EMBL" id="JAKRRX010000102">
    <property type="protein sequence ID" value="MCW8335265.1"/>
    <property type="molecule type" value="Genomic_DNA"/>
</dbReference>
<dbReference type="RefSeq" id="WP_265688470.1">
    <property type="nucleotide sequence ID" value="NZ_JAKRRX010000102.1"/>
</dbReference>
<feature type="domain" description="Bacterial surface antigen (D15)" evidence="3">
    <location>
        <begin position="159"/>
        <end position="463"/>
    </location>
</feature>
<evidence type="ECO:0000313" key="4">
    <source>
        <dbReference type="EMBL" id="MCW8335265.1"/>
    </source>
</evidence>
<dbReference type="InterPro" id="IPR000184">
    <property type="entry name" value="Bac_surfAg_D15"/>
</dbReference>
<evidence type="ECO:0000256" key="1">
    <source>
        <dbReference type="ARBA" id="ARBA00004370"/>
    </source>
</evidence>
<comment type="subcellular location">
    <subcellularLocation>
        <location evidence="1">Membrane</location>
    </subcellularLocation>
</comment>
<name>A0A9X3CGH1_9VIBR</name>
<dbReference type="AlphaFoldDB" id="A0A9X3CGH1"/>
<comment type="caution">
    <text evidence="4">The sequence shown here is derived from an EMBL/GenBank/DDBJ whole genome shotgun (WGS) entry which is preliminary data.</text>
</comment>
<reference evidence="4" key="1">
    <citation type="submission" date="2022-02" db="EMBL/GenBank/DDBJ databases">
        <title>Vibrio sp. nov., a new bacterium isolated from Bohai sea, China.</title>
        <authorList>
            <person name="Yuan Y."/>
        </authorList>
    </citation>
    <scope>NUCLEOTIDE SEQUENCE</scope>
    <source>
        <strain evidence="4">DBSS07</strain>
    </source>
</reference>
<evidence type="ECO:0000256" key="2">
    <source>
        <dbReference type="ARBA" id="ARBA00023136"/>
    </source>
</evidence>
<organism evidence="4 5">
    <name type="scientific">Vibrio paucivorans</name>
    <dbReference type="NCBI Taxonomy" id="2829489"/>
    <lineage>
        <taxon>Bacteria</taxon>
        <taxon>Pseudomonadati</taxon>
        <taxon>Pseudomonadota</taxon>
        <taxon>Gammaproteobacteria</taxon>
        <taxon>Vibrionales</taxon>
        <taxon>Vibrionaceae</taxon>
        <taxon>Vibrio</taxon>
    </lineage>
</organism>
<dbReference type="GO" id="GO:0019867">
    <property type="term" value="C:outer membrane"/>
    <property type="evidence" value="ECO:0007669"/>
    <property type="project" value="InterPro"/>
</dbReference>
<accession>A0A9X3CGH1</accession>
<gene>
    <name evidence="4" type="ORF">MD483_15705</name>
</gene>
<dbReference type="Pfam" id="PF01103">
    <property type="entry name" value="Omp85"/>
    <property type="match status" value="1"/>
</dbReference>
<feature type="non-terminal residue" evidence="4">
    <location>
        <position position="1"/>
    </location>
</feature>
<keyword evidence="5" id="KW-1185">Reference proteome</keyword>
<protein>
    <submittedName>
        <fullName evidence="4">BamA/TamA family outer membrane protein</fullName>
    </submittedName>
</protein>
<dbReference type="Proteomes" id="UP001155586">
    <property type="component" value="Unassembled WGS sequence"/>
</dbReference>
<dbReference type="Gene3D" id="2.40.160.50">
    <property type="entry name" value="membrane protein fhac: a member of the omp85/tpsb transporter family"/>
    <property type="match status" value="1"/>
</dbReference>
<evidence type="ECO:0000313" key="5">
    <source>
        <dbReference type="Proteomes" id="UP001155586"/>
    </source>
</evidence>